<evidence type="ECO:0000313" key="1">
    <source>
        <dbReference type="EMBL" id="WVZ59003.1"/>
    </source>
</evidence>
<proteinExistence type="predicted"/>
<dbReference type="EMBL" id="CP144746">
    <property type="protein sequence ID" value="WVZ59003.1"/>
    <property type="molecule type" value="Genomic_DNA"/>
</dbReference>
<sequence length="69" mass="7838">MFPAVKTMQQLLDRQAFTDCMTQPDPEKTWKNVVKVPPGFVVAFNLVDTNQLYPFDVSRRSLDTSTTAT</sequence>
<name>A0AAQ3SQU7_PASNO</name>
<evidence type="ECO:0000313" key="2">
    <source>
        <dbReference type="Proteomes" id="UP001341281"/>
    </source>
</evidence>
<protein>
    <submittedName>
        <fullName evidence="1">Uncharacterized protein</fullName>
    </submittedName>
</protein>
<accession>A0AAQ3SQU7</accession>
<gene>
    <name evidence="1" type="ORF">U9M48_009213</name>
</gene>
<keyword evidence="2" id="KW-1185">Reference proteome</keyword>
<dbReference type="AlphaFoldDB" id="A0AAQ3SQU7"/>
<dbReference type="Proteomes" id="UP001341281">
    <property type="component" value="Chromosome 02"/>
</dbReference>
<reference evidence="1 2" key="1">
    <citation type="submission" date="2024-02" db="EMBL/GenBank/DDBJ databases">
        <title>High-quality chromosome-scale genome assembly of Pensacola bahiagrass (Paspalum notatum Flugge var. saurae).</title>
        <authorList>
            <person name="Vega J.M."/>
            <person name="Podio M."/>
            <person name="Orjuela J."/>
            <person name="Siena L.A."/>
            <person name="Pessino S.C."/>
            <person name="Combes M.C."/>
            <person name="Mariac C."/>
            <person name="Albertini E."/>
            <person name="Pupilli F."/>
            <person name="Ortiz J.P.A."/>
            <person name="Leblanc O."/>
        </authorList>
    </citation>
    <scope>NUCLEOTIDE SEQUENCE [LARGE SCALE GENOMIC DNA]</scope>
    <source>
        <strain evidence="1">R1</strain>
        <tissue evidence="1">Leaf</tissue>
    </source>
</reference>
<organism evidence="1 2">
    <name type="scientific">Paspalum notatum var. saurae</name>
    <dbReference type="NCBI Taxonomy" id="547442"/>
    <lineage>
        <taxon>Eukaryota</taxon>
        <taxon>Viridiplantae</taxon>
        <taxon>Streptophyta</taxon>
        <taxon>Embryophyta</taxon>
        <taxon>Tracheophyta</taxon>
        <taxon>Spermatophyta</taxon>
        <taxon>Magnoliopsida</taxon>
        <taxon>Liliopsida</taxon>
        <taxon>Poales</taxon>
        <taxon>Poaceae</taxon>
        <taxon>PACMAD clade</taxon>
        <taxon>Panicoideae</taxon>
        <taxon>Andropogonodae</taxon>
        <taxon>Paspaleae</taxon>
        <taxon>Paspalinae</taxon>
        <taxon>Paspalum</taxon>
    </lineage>
</organism>